<dbReference type="InterPro" id="IPR001083">
    <property type="entry name" value="Cu_fist_DNA-bd_dom"/>
</dbReference>
<accession>A0A409VQQ9</accession>
<dbReference type="EMBL" id="NHTK01006004">
    <property type="protein sequence ID" value="PPQ68612.1"/>
    <property type="molecule type" value="Genomic_DNA"/>
</dbReference>
<protein>
    <recommendedName>
        <fullName evidence="9">Copper-fist domain-containing protein</fullName>
    </recommendedName>
</protein>
<dbReference type="OrthoDB" id="5600085at2759"/>
<dbReference type="Pfam" id="PF00649">
    <property type="entry name" value="Copper-fist"/>
    <property type="match status" value="1"/>
</dbReference>
<dbReference type="SMART" id="SM01090">
    <property type="entry name" value="Copper-fist"/>
    <property type="match status" value="1"/>
</dbReference>
<feature type="compositionally biased region" description="Low complexity" evidence="8">
    <location>
        <begin position="424"/>
        <end position="437"/>
    </location>
</feature>
<dbReference type="AlphaFoldDB" id="A0A409VQQ9"/>
<feature type="region of interest" description="Disordered" evidence="8">
    <location>
        <begin position="175"/>
        <end position="200"/>
    </location>
</feature>
<dbReference type="FunCoup" id="A0A409VQQ9">
    <property type="interactions" value="144"/>
</dbReference>
<dbReference type="GO" id="GO:0005634">
    <property type="term" value="C:nucleus"/>
    <property type="evidence" value="ECO:0007669"/>
    <property type="project" value="UniProtKB-SubCell"/>
</dbReference>
<comment type="subcellular location">
    <subcellularLocation>
        <location evidence="1">Nucleus</location>
    </subcellularLocation>
</comment>
<dbReference type="PANTHER" id="PTHR28088">
    <property type="entry name" value="TRANSCRIPTIONAL ACTIVATOR HAA1-RELATED"/>
    <property type="match status" value="1"/>
</dbReference>
<keyword evidence="11" id="KW-1185">Reference proteome</keyword>
<evidence type="ECO:0000313" key="11">
    <source>
        <dbReference type="Proteomes" id="UP000284842"/>
    </source>
</evidence>
<proteinExistence type="predicted"/>
<dbReference type="GO" id="GO:0000978">
    <property type="term" value="F:RNA polymerase II cis-regulatory region sequence-specific DNA binding"/>
    <property type="evidence" value="ECO:0007669"/>
    <property type="project" value="TreeGrafter"/>
</dbReference>
<dbReference type="Gene3D" id="3.90.430.10">
    <property type="entry name" value="Copper fist DNA-binding domain"/>
    <property type="match status" value="1"/>
</dbReference>
<dbReference type="InterPro" id="IPR051763">
    <property type="entry name" value="Copper_Homeo_Regul"/>
</dbReference>
<feature type="domain" description="Copper-fist" evidence="9">
    <location>
        <begin position="1"/>
        <end position="39"/>
    </location>
</feature>
<keyword evidence="7" id="KW-0539">Nucleus</keyword>
<dbReference type="Proteomes" id="UP000284842">
    <property type="component" value="Unassembled WGS sequence"/>
</dbReference>
<dbReference type="InParanoid" id="A0A409VQQ9"/>
<dbReference type="GO" id="GO:0000981">
    <property type="term" value="F:DNA-binding transcription factor activity, RNA polymerase II-specific"/>
    <property type="evidence" value="ECO:0007669"/>
    <property type="project" value="TreeGrafter"/>
</dbReference>
<evidence type="ECO:0000256" key="1">
    <source>
        <dbReference type="ARBA" id="ARBA00004123"/>
    </source>
</evidence>
<dbReference type="GO" id="GO:0006879">
    <property type="term" value="P:intracellular iron ion homeostasis"/>
    <property type="evidence" value="ECO:0007669"/>
    <property type="project" value="TreeGrafter"/>
</dbReference>
<keyword evidence="5" id="KW-0805">Transcription regulation</keyword>
<evidence type="ECO:0000256" key="6">
    <source>
        <dbReference type="ARBA" id="ARBA00023163"/>
    </source>
</evidence>
<dbReference type="PROSITE" id="PS50073">
    <property type="entry name" value="COPPER_FIST_2"/>
    <property type="match status" value="1"/>
</dbReference>
<dbReference type="FunFam" id="3.90.430.10:FF:000001">
    <property type="entry name" value="Copper fist DNA-binding protein"/>
    <property type="match status" value="1"/>
</dbReference>
<feature type="region of interest" description="Disordered" evidence="8">
    <location>
        <begin position="419"/>
        <end position="483"/>
    </location>
</feature>
<comment type="caution">
    <text evidence="10">The sequence shown here is derived from an EMBL/GenBank/DDBJ whole genome shotgun (WGS) entry which is preliminary data.</text>
</comment>
<evidence type="ECO:0000256" key="3">
    <source>
        <dbReference type="ARBA" id="ARBA00022833"/>
    </source>
</evidence>
<organism evidence="10 11">
    <name type="scientific">Panaeolus cyanescens</name>
    <dbReference type="NCBI Taxonomy" id="181874"/>
    <lineage>
        <taxon>Eukaryota</taxon>
        <taxon>Fungi</taxon>
        <taxon>Dikarya</taxon>
        <taxon>Basidiomycota</taxon>
        <taxon>Agaricomycotina</taxon>
        <taxon>Agaricomycetes</taxon>
        <taxon>Agaricomycetidae</taxon>
        <taxon>Agaricales</taxon>
        <taxon>Agaricineae</taxon>
        <taxon>Galeropsidaceae</taxon>
        <taxon>Panaeolus</taxon>
    </lineage>
</organism>
<gene>
    <name evidence="10" type="ORF">CVT24_005430</name>
</gene>
<evidence type="ECO:0000256" key="2">
    <source>
        <dbReference type="ARBA" id="ARBA00022723"/>
    </source>
</evidence>
<evidence type="ECO:0000256" key="7">
    <source>
        <dbReference type="ARBA" id="ARBA00023242"/>
    </source>
</evidence>
<evidence type="ECO:0000256" key="8">
    <source>
        <dbReference type="SAM" id="MobiDB-lite"/>
    </source>
</evidence>
<reference evidence="10 11" key="1">
    <citation type="journal article" date="2018" name="Evol. Lett.">
        <title>Horizontal gene cluster transfer increased hallucinogenic mushroom diversity.</title>
        <authorList>
            <person name="Reynolds H.T."/>
            <person name="Vijayakumar V."/>
            <person name="Gluck-Thaler E."/>
            <person name="Korotkin H.B."/>
            <person name="Matheny P.B."/>
            <person name="Slot J.C."/>
        </authorList>
    </citation>
    <scope>NUCLEOTIDE SEQUENCE [LARGE SCALE GENOMIC DNA]</scope>
    <source>
        <strain evidence="10 11">2629</strain>
    </source>
</reference>
<keyword evidence="3" id="KW-0862">Zinc</keyword>
<evidence type="ECO:0000256" key="4">
    <source>
        <dbReference type="ARBA" id="ARBA00023008"/>
    </source>
</evidence>
<dbReference type="SUPFAM" id="SSF57879">
    <property type="entry name" value="Zinc domain conserved in yeast copper-regulated transcription factors"/>
    <property type="match status" value="1"/>
</dbReference>
<dbReference type="SMART" id="SM00412">
    <property type="entry name" value="Cu_FIST"/>
    <property type="match status" value="1"/>
</dbReference>
<sequence>MIISSKKYACETCIKGHRSSACKHTDRPLFEIKKKGRPVTQCEHCRELRKTKQVHVKCICEAKAESSSKQGNKSGFESAAFPNGLPESLGASVAFQIHGEGASSDSDRGIHGGHHCRQGDACTCATDRNKYRRRAPSDVYDVTNPHISPPTHLPHQASRSSSQILARIAELRPVLPRPSNDDVNTGRVHDPSGGPHSPVYRHERVYSPYERGMSYQPTPFPPSYLAPTGNPSSSFSYDQQGLGNLPPLGSTNDMWPPNTSGGPALSGNMTDNYLSVCGCGDDCSCPGCIQHSRLSNTPTSSAYASCTNPAHCGTCLDCTILSLPASAIPPNTALSISNSQPDSVDEWLRQISSTMPSDGNFDSQFTSGFSLNIPDPTQSNWNKDPMFPDNSMNNFAFDFLPTFSGHPVTFDAHFTGRFSESRSRSPSASSQSSIQSSHEAHGSSSIPPYHPNGRMQGIFANDTSCVKPRHRGTPDARVGRSDNRAFDKYDSSLTGLRII</sequence>
<dbReference type="GO" id="GO:0045944">
    <property type="term" value="P:positive regulation of transcription by RNA polymerase II"/>
    <property type="evidence" value="ECO:0007669"/>
    <property type="project" value="TreeGrafter"/>
</dbReference>
<dbReference type="GO" id="GO:0005507">
    <property type="term" value="F:copper ion binding"/>
    <property type="evidence" value="ECO:0007669"/>
    <property type="project" value="InterPro"/>
</dbReference>
<dbReference type="PANTHER" id="PTHR28088:SF5">
    <property type="entry name" value="TRANSCRIPTIONAL ACTIVATOR HAA1-RELATED"/>
    <property type="match status" value="1"/>
</dbReference>
<feature type="compositionally biased region" description="Basic and acidic residues" evidence="8">
    <location>
        <begin position="472"/>
        <end position="483"/>
    </location>
</feature>
<name>A0A409VQQ9_9AGAR</name>
<keyword evidence="2" id="KW-0479">Metal-binding</keyword>
<evidence type="ECO:0000256" key="5">
    <source>
        <dbReference type="ARBA" id="ARBA00023015"/>
    </source>
</evidence>
<keyword evidence="6" id="KW-0804">Transcription</keyword>
<dbReference type="GO" id="GO:0006878">
    <property type="term" value="P:intracellular copper ion homeostasis"/>
    <property type="evidence" value="ECO:0007669"/>
    <property type="project" value="TreeGrafter"/>
</dbReference>
<evidence type="ECO:0000259" key="9">
    <source>
        <dbReference type="PROSITE" id="PS50073"/>
    </source>
</evidence>
<evidence type="ECO:0000313" key="10">
    <source>
        <dbReference type="EMBL" id="PPQ68612.1"/>
    </source>
</evidence>
<dbReference type="STRING" id="181874.A0A409VQQ9"/>
<dbReference type="InterPro" id="IPR036395">
    <property type="entry name" value="Cu_fist_DNA-bd_dom_sf"/>
</dbReference>
<dbReference type="PRINTS" id="PR00617">
    <property type="entry name" value="COPPERFIST"/>
</dbReference>
<keyword evidence="4" id="KW-0186">Copper</keyword>